<feature type="transmembrane region" description="Helical" evidence="1">
    <location>
        <begin position="92"/>
        <end position="112"/>
    </location>
</feature>
<feature type="transmembrane region" description="Helical" evidence="1">
    <location>
        <begin position="124"/>
        <end position="145"/>
    </location>
</feature>
<feature type="transmembrane region" description="Helical" evidence="1">
    <location>
        <begin position="232"/>
        <end position="257"/>
    </location>
</feature>
<protein>
    <submittedName>
        <fullName evidence="2">Uncharacterized protein</fullName>
    </submittedName>
</protein>
<evidence type="ECO:0000313" key="3">
    <source>
        <dbReference type="Proteomes" id="UP000241769"/>
    </source>
</evidence>
<dbReference type="EMBL" id="MDYQ01000006">
    <property type="protein sequence ID" value="PRP89008.1"/>
    <property type="molecule type" value="Genomic_DNA"/>
</dbReference>
<keyword evidence="1" id="KW-1133">Transmembrane helix</keyword>
<dbReference type="AlphaFoldDB" id="A0A2P6NYL4"/>
<keyword evidence="1" id="KW-0472">Membrane</keyword>
<organism evidence="2 3">
    <name type="scientific">Planoprotostelium fungivorum</name>
    <dbReference type="NCBI Taxonomy" id="1890364"/>
    <lineage>
        <taxon>Eukaryota</taxon>
        <taxon>Amoebozoa</taxon>
        <taxon>Evosea</taxon>
        <taxon>Variosea</taxon>
        <taxon>Cavosteliida</taxon>
        <taxon>Cavosteliaceae</taxon>
        <taxon>Planoprotostelium</taxon>
    </lineage>
</organism>
<feature type="transmembrane region" description="Helical" evidence="1">
    <location>
        <begin position="306"/>
        <end position="329"/>
    </location>
</feature>
<dbReference type="Proteomes" id="UP000241769">
    <property type="component" value="Unassembled WGS sequence"/>
</dbReference>
<feature type="transmembrane region" description="Helical" evidence="1">
    <location>
        <begin position="277"/>
        <end position="300"/>
    </location>
</feature>
<keyword evidence="3" id="KW-1185">Reference proteome</keyword>
<proteinExistence type="predicted"/>
<dbReference type="InParanoid" id="A0A2P6NYL4"/>
<comment type="caution">
    <text evidence="2">The sequence shown here is derived from an EMBL/GenBank/DDBJ whole genome shotgun (WGS) entry which is preliminary data.</text>
</comment>
<feature type="transmembrane region" description="Helical" evidence="1">
    <location>
        <begin position="157"/>
        <end position="181"/>
    </location>
</feature>
<accession>A0A2P6NYL4</accession>
<dbReference type="FunCoup" id="A0A2P6NYL4">
    <property type="interactions" value="10"/>
</dbReference>
<evidence type="ECO:0000313" key="2">
    <source>
        <dbReference type="EMBL" id="PRP89008.1"/>
    </source>
</evidence>
<name>A0A2P6NYL4_9EUKA</name>
<reference evidence="2 3" key="1">
    <citation type="journal article" date="2018" name="Genome Biol. Evol.">
        <title>Multiple Roots of Fruiting Body Formation in Amoebozoa.</title>
        <authorList>
            <person name="Hillmann F."/>
            <person name="Forbes G."/>
            <person name="Novohradska S."/>
            <person name="Ferling I."/>
            <person name="Riege K."/>
            <person name="Groth M."/>
            <person name="Westermann M."/>
            <person name="Marz M."/>
            <person name="Spaller T."/>
            <person name="Winckler T."/>
            <person name="Schaap P."/>
            <person name="Glockner G."/>
        </authorList>
    </citation>
    <scope>NUCLEOTIDE SEQUENCE [LARGE SCALE GENOMIC DNA]</scope>
    <source>
        <strain evidence="2 3">Jena</strain>
    </source>
</reference>
<gene>
    <name evidence="2" type="ORF">PROFUN_02286</name>
</gene>
<keyword evidence="1" id="KW-0812">Transmembrane</keyword>
<sequence>MNVSASEVSHGAVAGFVSYRNMYFKVEKECSTASKDGNGVTRRARTMGPLTNSTNGTAYTSFYCDCSYYYDGESCETPWKADSRFMIFVNFYTFYTVFLNFVVICWVIYEIWKGGKKLWEHYSIVNYSMTLIALGALIRIVTWCIDVHTIREIMPAAAYQITFAIPQISWFSAGFGLAVYWMELVNTTRTKIGVFPKRYRILLRFLIAFCWIVLVPTSVCLAVFPASIGAVIAYNLGAVLLFVIFMGITILFGVKLVKQVEDTPRFASLKYFLRRIVRHMISIVIIFILIIISFVLFAIFGKDRWYYLSIHMTLRTEEFALCMSALFIFSRKRPQTKKTTMGSSSSSGGSVDIATKVVPISYSKSTGSNVEVPTSGGNQICTE</sequence>
<feature type="transmembrane region" description="Helical" evidence="1">
    <location>
        <begin position="201"/>
        <end position="226"/>
    </location>
</feature>
<evidence type="ECO:0000256" key="1">
    <source>
        <dbReference type="SAM" id="Phobius"/>
    </source>
</evidence>